<dbReference type="PROSITE" id="PS50026">
    <property type="entry name" value="EGF_3"/>
    <property type="match status" value="1"/>
</dbReference>
<evidence type="ECO:0000313" key="9">
    <source>
        <dbReference type="EMBL" id="KFM56822.1"/>
    </source>
</evidence>
<feature type="domain" description="EGF-like" evidence="7">
    <location>
        <begin position="40"/>
        <end position="71"/>
    </location>
</feature>
<dbReference type="PANTHER" id="PTHR19325:SF575">
    <property type="entry name" value="LOCOMOTION-RELATED PROTEIN HIKARU GENKI"/>
    <property type="match status" value="1"/>
</dbReference>
<evidence type="ECO:0000256" key="4">
    <source>
        <dbReference type="ARBA" id="ARBA00023180"/>
    </source>
</evidence>
<dbReference type="PROSITE" id="PS50923">
    <property type="entry name" value="SUSHI"/>
    <property type="match status" value="1"/>
</dbReference>
<evidence type="ECO:0000256" key="6">
    <source>
        <dbReference type="PROSITE-ProRule" id="PRU00302"/>
    </source>
</evidence>
<dbReference type="AlphaFoldDB" id="A0A087SVD3"/>
<evidence type="ECO:0000256" key="2">
    <source>
        <dbReference type="ARBA" id="ARBA00022737"/>
    </source>
</evidence>
<dbReference type="Proteomes" id="UP000054359">
    <property type="component" value="Unassembled WGS sequence"/>
</dbReference>
<evidence type="ECO:0000256" key="3">
    <source>
        <dbReference type="ARBA" id="ARBA00023157"/>
    </source>
</evidence>
<evidence type="ECO:0000259" key="7">
    <source>
        <dbReference type="PROSITE" id="PS50026"/>
    </source>
</evidence>
<reference evidence="9 10" key="1">
    <citation type="submission" date="2013-11" db="EMBL/GenBank/DDBJ databases">
        <title>Genome sequencing of Stegodyphus mimosarum.</title>
        <authorList>
            <person name="Bechsgaard J."/>
        </authorList>
    </citation>
    <scope>NUCLEOTIDE SEQUENCE [LARGE SCALE GENOMIC DNA]</scope>
</reference>
<dbReference type="SMART" id="SM00032">
    <property type="entry name" value="CCP"/>
    <property type="match status" value="1"/>
</dbReference>
<feature type="non-terminal residue" evidence="9">
    <location>
        <position position="198"/>
    </location>
</feature>
<dbReference type="PANTHER" id="PTHR19325">
    <property type="entry name" value="COMPLEMENT COMPONENT-RELATED SUSHI DOMAIN-CONTAINING"/>
    <property type="match status" value="1"/>
</dbReference>
<keyword evidence="3 5" id="KW-1015">Disulfide bond</keyword>
<feature type="disulfide bond" evidence="6">
    <location>
        <begin position="168"/>
        <end position="195"/>
    </location>
</feature>
<dbReference type="OrthoDB" id="6427340at2759"/>
<organism evidence="9 10">
    <name type="scientific">Stegodyphus mimosarum</name>
    <name type="common">African social velvet spider</name>
    <dbReference type="NCBI Taxonomy" id="407821"/>
    <lineage>
        <taxon>Eukaryota</taxon>
        <taxon>Metazoa</taxon>
        <taxon>Ecdysozoa</taxon>
        <taxon>Arthropoda</taxon>
        <taxon>Chelicerata</taxon>
        <taxon>Arachnida</taxon>
        <taxon>Araneae</taxon>
        <taxon>Araneomorphae</taxon>
        <taxon>Entelegynae</taxon>
        <taxon>Eresoidea</taxon>
        <taxon>Eresidae</taxon>
        <taxon>Stegodyphus</taxon>
    </lineage>
</organism>
<keyword evidence="1 6" id="KW-0768">Sushi</keyword>
<dbReference type="InterPro" id="IPR050350">
    <property type="entry name" value="Compl-Cell_Adhes-Reg"/>
</dbReference>
<feature type="non-terminal residue" evidence="9">
    <location>
        <position position="1"/>
    </location>
</feature>
<feature type="disulfide bond" evidence="6">
    <location>
        <begin position="139"/>
        <end position="182"/>
    </location>
</feature>
<dbReference type="Pfam" id="PF00084">
    <property type="entry name" value="Sushi"/>
    <property type="match status" value="1"/>
</dbReference>
<feature type="disulfide bond" evidence="5">
    <location>
        <begin position="43"/>
        <end position="53"/>
    </location>
</feature>
<dbReference type="InterPro" id="IPR000742">
    <property type="entry name" value="EGF"/>
</dbReference>
<evidence type="ECO:0000256" key="5">
    <source>
        <dbReference type="PROSITE-ProRule" id="PRU00076"/>
    </source>
</evidence>
<keyword evidence="5" id="KW-0245">EGF-like domain</keyword>
<comment type="caution">
    <text evidence="5">Lacks conserved residue(s) required for the propagation of feature annotation.</text>
</comment>
<evidence type="ECO:0000259" key="8">
    <source>
        <dbReference type="PROSITE" id="PS50923"/>
    </source>
</evidence>
<name>A0A087SVD3_STEMI</name>
<keyword evidence="4" id="KW-0325">Glycoprotein</keyword>
<keyword evidence="2" id="KW-0677">Repeat</keyword>
<dbReference type="InterPro" id="IPR035976">
    <property type="entry name" value="Sushi/SCR/CCP_sf"/>
</dbReference>
<protein>
    <submittedName>
        <fullName evidence="9">Complement receptor type 2</fullName>
    </submittedName>
</protein>
<dbReference type="InterPro" id="IPR000436">
    <property type="entry name" value="Sushi_SCR_CCP_dom"/>
</dbReference>
<sequence>NCIGTCDAGHIFIDGASEHIHSCVYSEGIWKPSSTFPLCEPFCDPPCENGGSCITHNTCSCTNEYRGEVCQYPISLCVLSKNRQPSNWQCNHTAIDTACDISCHAPDTSEASTEIYRHVCSIEGLWSPPLPSCVQVLECRELHPITNGRWLLVIGQNFISGSKAIYSCDDGYYLRSESQLICQSNGTWSKDPPQCVQE</sequence>
<evidence type="ECO:0000256" key="1">
    <source>
        <dbReference type="ARBA" id="ARBA00022659"/>
    </source>
</evidence>
<dbReference type="Gene3D" id="2.10.25.10">
    <property type="entry name" value="Laminin"/>
    <property type="match status" value="1"/>
</dbReference>
<dbReference type="PROSITE" id="PS00022">
    <property type="entry name" value="EGF_1"/>
    <property type="match status" value="1"/>
</dbReference>
<accession>A0A087SVD3</accession>
<keyword evidence="9" id="KW-0675">Receptor</keyword>
<evidence type="ECO:0000313" key="10">
    <source>
        <dbReference type="Proteomes" id="UP000054359"/>
    </source>
</evidence>
<feature type="domain" description="Sushi" evidence="8">
    <location>
        <begin position="137"/>
        <end position="197"/>
    </location>
</feature>
<dbReference type="OMA" id="SCITHNT"/>
<feature type="disulfide bond" evidence="5">
    <location>
        <begin position="61"/>
        <end position="70"/>
    </location>
</feature>
<proteinExistence type="predicted"/>
<gene>
    <name evidence="9" type="ORF">X975_16530</name>
</gene>
<dbReference type="STRING" id="407821.A0A087SVD3"/>
<dbReference type="EMBL" id="KK112139">
    <property type="protein sequence ID" value="KFM56822.1"/>
    <property type="molecule type" value="Genomic_DNA"/>
</dbReference>
<dbReference type="SUPFAM" id="SSF57196">
    <property type="entry name" value="EGF/Laminin"/>
    <property type="match status" value="1"/>
</dbReference>
<dbReference type="CDD" id="cd00033">
    <property type="entry name" value="CCP"/>
    <property type="match status" value="1"/>
</dbReference>
<dbReference type="Gene3D" id="2.10.70.10">
    <property type="entry name" value="Complement Module, domain 1"/>
    <property type="match status" value="1"/>
</dbReference>
<dbReference type="SUPFAM" id="SSF57535">
    <property type="entry name" value="Complement control module/SCR domain"/>
    <property type="match status" value="1"/>
</dbReference>
<keyword evidence="10" id="KW-1185">Reference proteome</keyword>